<organism evidence="1 2">
    <name type="scientific">Clunio marinus</name>
    <dbReference type="NCBI Taxonomy" id="568069"/>
    <lineage>
        <taxon>Eukaryota</taxon>
        <taxon>Metazoa</taxon>
        <taxon>Ecdysozoa</taxon>
        <taxon>Arthropoda</taxon>
        <taxon>Hexapoda</taxon>
        <taxon>Insecta</taxon>
        <taxon>Pterygota</taxon>
        <taxon>Neoptera</taxon>
        <taxon>Endopterygota</taxon>
        <taxon>Diptera</taxon>
        <taxon>Nematocera</taxon>
        <taxon>Chironomoidea</taxon>
        <taxon>Chironomidae</taxon>
        <taxon>Clunio</taxon>
    </lineage>
</organism>
<dbReference type="AlphaFoldDB" id="A0A1J1HKD0"/>
<proteinExistence type="predicted"/>
<keyword evidence="2" id="KW-1185">Reference proteome</keyword>
<evidence type="ECO:0000313" key="2">
    <source>
        <dbReference type="Proteomes" id="UP000183832"/>
    </source>
</evidence>
<gene>
    <name evidence="1" type="ORF">CLUMA_CG001655</name>
</gene>
<reference evidence="1 2" key="1">
    <citation type="submission" date="2015-04" db="EMBL/GenBank/DDBJ databases">
        <authorList>
            <person name="Syromyatnikov M.Y."/>
            <person name="Popov V.N."/>
        </authorList>
    </citation>
    <scope>NUCLEOTIDE SEQUENCE [LARGE SCALE GENOMIC DNA]</scope>
</reference>
<name>A0A1J1HKD0_9DIPT</name>
<dbReference type="EMBL" id="CVRI01000006">
    <property type="protein sequence ID" value="CRK87868.1"/>
    <property type="molecule type" value="Genomic_DNA"/>
</dbReference>
<evidence type="ECO:0000313" key="1">
    <source>
        <dbReference type="EMBL" id="CRK87868.1"/>
    </source>
</evidence>
<protein>
    <submittedName>
        <fullName evidence="1">CLUMA_CG001655, isoform A</fullName>
    </submittedName>
</protein>
<dbReference type="Proteomes" id="UP000183832">
    <property type="component" value="Unassembled WGS sequence"/>
</dbReference>
<accession>A0A1J1HKD0</accession>
<sequence>MSLIQYNLLITRNVLAEILSDFISDLKGLKLTKSIQKFKSELYPKKRMFQELEAMEGFNFHFSIITLLGFVVDNALTI</sequence>